<dbReference type="Proteomes" id="UP000199589">
    <property type="component" value="Unassembled WGS sequence"/>
</dbReference>
<dbReference type="GO" id="GO:0010181">
    <property type="term" value="F:FMN binding"/>
    <property type="evidence" value="ECO:0007669"/>
    <property type="project" value="InterPro"/>
</dbReference>
<evidence type="ECO:0000313" key="2">
    <source>
        <dbReference type="Proteomes" id="UP000199589"/>
    </source>
</evidence>
<dbReference type="InterPro" id="IPR029039">
    <property type="entry name" value="Flavoprotein-like_sf"/>
</dbReference>
<reference evidence="2" key="1">
    <citation type="submission" date="2016-10" db="EMBL/GenBank/DDBJ databases">
        <authorList>
            <person name="Varghese N."/>
            <person name="Submissions S."/>
        </authorList>
    </citation>
    <scope>NUCLEOTIDE SEQUENCE [LARGE SCALE GENOMIC DNA]</scope>
    <source>
        <strain evidence="2">DSM 16108</strain>
    </source>
</reference>
<sequence>MKVVYLSLTGQTRKFVNKLGMDLLEITPTDPFITVNEPYIVITPTYDKEVTEILNDFIETEHNESFLKGVAGGGNINFGQLFVFTAKDLAKDYNVPLLHSFEFQGNEVDVKKLKKAVDDLGFN</sequence>
<name>A0A1I3VTD1_9LACT</name>
<dbReference type="SUPFAM" id="SSF52218">
    <property type="entry name" value="Flavoproteins"/>
    <property type="match status" value="1"/>
</dbReference>
<gene>
    <name evidence="1" type="ORF">SAMN04488569_100514</name>
</gene>
<evidence type="ECO:0000313" key="1">
    <source>
        <dbReference type="EMBL" id="SFJ98668.1"/>
    </source>
</evidence>
<dbReference type="STRING" id="258723.GCA_900169305_01070"/>
<dbReference type="RefSeq" id="WP_091895842.1">
    <property type="nucleotide sequence ID" value="NZ_FOSJ01000005.1"/>
</dbReference>
<protein>
    <submittedName>
        <fullName evidence="1">Protein involved in ribonucleotide reduction</fullName>
    </submittedName>
</protein>
<proteinExistence type="predicted"/>
<dbReference type="OrthoDB" id="350535at2"/>
<dbReference type="InterPro" id="IPR004465">
    <property type="entry name" value="RNR_NrdI"/>
</dbReference>
<dbReference type="EMBL" id="FOSJ01000005">
    <property type="protein sequence ID" value="SFJ98668.1"/>
    <property type="molecule type" value="Genomic_DNA"/>
</dbReference>
<dbReference type="AlphaFoldDB" id="A0A1I3VTD1"/>
<dbReference type="PANTHER" id="PTHR37297:SF1">
    <property type="entry name" value="PROTEIN NRDI"/>
    <property type="match status" value="1"/>
</dbReference>
<accession>A0A1I3VTD1</accession>
<dbReference type="NCBIfam" id="TIGR00333">
    <property type="entry name" value="nrdI"/>
    <property type="match status" value="1"/>
</dbReference>
<dbReference type="Pfam" id="PF07972">
    <property type="entry name" value="Flavodoxin_NdrI"/>
    <property type="match status" value="1"/>
</dbReference>
<dbReference type="Gene3D" id="3.40.50.360">
    <property type="match status" value="1"/>
</dbReference>
<dbReference type="PIRSF" id="PIRSF005087">
    <property type="entry name" value="NrdI"/>
    <property type="match status" value="1"/>
</dbReference>
<dbReference type="PANTHER" id="PTHR37297">
    <property type="entry name" value="PROTEIN NRDI"/>
    <property type="match status" value="1"/>
</dbReference>
<keyword evidence="2" id="KW-1185">Reference proteome</keyword>
<organism evidence="1 2">
    <name type="scientific">Marinilactibacillus piezotolerans</name>
    <dbReference type="NCBI Taxonomy" id="258723"/>
    <lineage>
        <taxon>Bacteria</taxon>
        <taxon>Bacillati</taxon>
        <taxon>Bacillota</taxon>
        <taxon>Bacilli</taxon>
        <taxon>Lactobacillales</taxon>
        <taxon>Carnobacteriaceae</taxon>
        <taxon>Marinilactibacillus</taxon>
    </lineage>
</organism>